<name>A0A7J5YEQ0_DISMA</name>
<dbReference type="AlphaFoldDB" id="A0A7J5YEQ0"/>
<comment type="caution">
    <text evidence="1">The sequence shown here is derived from an EMBL/GenBank/DDBJ whole genome shotgun (WGS) entry which is preliminary data.</text>
</comment>
<evidence type="ECO:0000313" key="2">
    <source>
        <dbReference type="Proteomes" id="UP000518266"/>
    </source>
</evidence>
<dbReference type="EMBL" id="JAAKFY010000013">
    <property type="protein sequence ID" value="KAF3847900.1"/>
    <property type="molecule type" value="Genomic_DNA"/>
</dbReference>
<gene>
    <name evidence="1" type="ORF">F7725_020928</name>
</gene>
<organism evidence="1 2">
    <name type="scientific">Dissostichus mawsoni</name>
    <name type="common">Antarctic cod</name>
    <dbReference type="NCBI Taxonomy" id="36200"/>
    <lineage>
        <taxon>Eukaryota</taxon>
        <taxon>Metazoa</taxon>
        <taxon>Chordata</taxon>
        <taxon>Craniata</taxon>
        <taxon>Vertebrata</taxon>
        <taxon>Euteleostomi</taxon>
        <taxon>Actinopterygii</taxon>
        <taxon>Neopterygii</taxon>
        <taxon>Teleostei</taxon>
        <taxon>Neoteleostei</taxon>
        <taxon>Acanthomorphata</taxon>
        <taxon>Eupercaria</taxon>
        <taxon>Perciformes</taxon>
        <taxon>Notothenioidei</taxon>
        <taxon>Nototheniidae</taxon>
        <taxon>Dissostichus</taxon>
    </lineage>
</organism>
<reference evidence="1 2" key="1">
    <citation type="submission" date="2020-03" db="EMBL/GenBank/DDBJ databases">
        <title>Dissostichus mawsoni Genome sequencing and assembly.</title>
        <authorList>
            <person name="Park H."/>
        </authorList>
    </citation>
    <scope>NUCLEOTIDE SEQUENCE [LARGE SCALE GENOMIC DNA]</scope>
    <source>
        <strain evidence="1">DM0001</strain>
        <tissue evidence="1">Muscle</tissue>
    </source>
</reference>
<keyword evidence="2" id="KW-1185">Reference proteome</keyword>
<dbReference type="Proteomes" id="UP000518266">
    <property type="component" value="Unassembled WGS sequence"/>
</dbReference>
<accession>A0A7J5YEQ0</accession>
<sequence length="88" mass="8948">MNARTIKGKNNESAGLSCAIEPDLKPKKGGGGGVLAATAAETSACSGMICCGTAGEETTCDNGCWMSVQKMLALDRLIPGPTCDPHPH</sequence>
<protein>
    <submittedName>
        <fullName evidence="1">Uncharacterized protein</fullName>
    </submittedName>
</protein>
<proteinExistence type="predicted"/>
<evidence type="ECO:0000313" key="1">
    <source>
        <dbReference type="EMBL" id="KAF3847900.1"/>
    </source>
</evidence>